<evidence type="ECO:0000313" key="21">
    <source>
        <dbReference type="Proteomes" id="UP000541444"/>
    </source>
</evidence>
<evidence type="ECO:0000256" key="16">
    <source>
        <dbReference type="PROSITE-ProRule" id="PRU10141"/>
    </source>
</evidence>
<dbReference type="OrthoDB" id="642113at2759"/>
<name>A0A7J7MT28_9MAGN</name>
<evidence type="ECO:0000256" key="14">
    <source>
        <dbReference type="ARBA" id="ARBA00023170"/>
    </source>
</evidence>
<feature type="chain" id="PRO_5029818987" description="Protein kinase domain-containing protein" evidence="18">
    <location>
        <begin position="24"/>
        <end position="946"/>
    </location>
</feature>
<dbReference type="SUPFAM" id="SSF52058">
    <property type="entry name" value="L domain-like"/>
    <property type="match status" value="1"/>
</dbReference>
<dbReference type="GO" id="GO:0004674">
    <property type="term" value="F:protein serine/threonine kinase activity"/>
    <property type="evidence" value="ECO:0007669"/>
    <property type="project" value="UniProtKB-KW"/>
</dbReference>
<evidence type="ECO:0000256" key="4">
    <source>
        <dbReference type="ARBA" id="ARBA00022614"/>
    </source>
</evidence>
<dbReference type="SMART" id="SM00369">
    <property type="entry name" value="LRR_TYP"/>
    <property type="match status" value="5"/>
</dbReference>
<dbReference type="PROSITE" id="PS00107">
    <property type="entry name" value="PROTEIN_KINASE_ATP"/>
    <property type="match status" value="1"/>
</dbReference>
<evidence type="ECO:0000256" key="15">
    <source>
        <dbReference type="ARBA" id="ARBA00023180"/>
    </source>
</evidence>
<gene>
    <name evidence="20" type="ORF">GIB67_015246</name>
</gene>
<dbReference type="Gene3D" id="1.10.510.10">
    <property type="entry name" value="Transferase(Phosphotransferase) domain 1"/>
    <property type="match status" value="1"/>
</dbReference>
<keyword evidence="7 18" id="KW-0732">Signal</keyword>
<dbReference type="SMART" id="SM00220">
    <property type="entry name" value="S_TKc"/>
    <property type="match status" value="1"/>
</dbReference>
<keyword evidence="12 17" id="KW-1133">Transmembrane helix</keyword>
<keyword evidence="9 16" id="KW-0547">Nucleotide-binding</keyword>
<reference evidence="20 21" key="1">
    <citation type="journal article" date="2020" name="IScience">
        <title>Genome Sequencing of the Endangered Kingdonia uniflora (Circaeasteraceae, Ranunculales) Reveals Potential Mechanisms of Evolutionary Specialization.</title>
        <authorList>
            <person name="Sun Y."/>
            <person name="Deng T."/>
            <person name="Zhang A."/>
            <person name="Moore M.J."/>
            <person name="Landis J.B."/>
            <person name="Lin N."/>
            <person name="Zhang H."/>
            <person name="Zhang X."/>
            <person name="Huang J."/>
            <person name="Zhang X."/>
            <person name="Sun H."/>
            <person name="Wang H."/>
        </authorList>
    </citation>
    <scope>NUCLEOTIDE SEQUENCE [LARGE SCALE GENOMIC DNA]</scope>
    <source>
        <strain evidence="20">TB1705</strain>
        <tissue evidence="20">Leaf</tissue>
    </source>
</reference>
<evidence type="ECO:0000256" key="9">
    <source>
        <dbReference type="ARBA" id="ARBA00022741"/>
    </source>
</evidence>
<evidence type="ECO:0000256" key="18">
    <source>
        <dbReference type="SAM" id="SignalP"/>
    </source>
</evidence>
<keyword evidence="5" id="KW-0808">Transferase</keyword>
<feature type="domain" description="Protein kinase" evidence="19">
    <location>
        <begin position="650"/>
        <end position="934"/>
    </location>
</feature>
<keyword evidence="14" id="KW-0675">Receptor</keyword>
<evidence type="ECO:0000256" key="6">
    <source>
        <dbReference type="ARBA" id="ARBA00022692"/>
    </source>
</evidence>
<dbReference type="InterPro" id="IPR051716">
    <property type="entry name" value="Plant_RL_S/T_kinase"/>
</dbReference>
<dbReference type="SUPFAM" id="SSF56112">
    <property type="entry name" value="Protein kinase-like (PK-like)"/>
    <property type="match status" value="1"/>
</dbReference>
<evidence type="ECO:0000256" key="8">
    <source>
        <dbReference type="ARBA" id="ARBA00022737"/>
    </source>
</evidence>
<dbReference type="GO" id="GO:0001653">
    <property type="term" value="F:peptide receptor activity"/>
    <property type="evidence" value="ECO:0007669"/>
    <property type="project" value="UniProtKB-ARBA"/>
</dbReference>
<dbReference type="SUPFAM" id="SSF52047">
    <property type="entry name" value="RNI-like"/>
    <property type="match status" value="1"/>
</dbReference>
<dbReference type="InterPro" id="IPR003591">
    <property type="entry name" value="Leu-rich_rpt_typical-subtyp"/>
</dbReference>
<evidence type="ECO:0000259" key="19">
    <source>
        <dbReference type="PROSITE" id="PS50011"/>
    </source>
</evidence>
<dbReference type="PROSITE" id="PS00108">
    <property type="entry name" value="PROTEIN_KINASE_ST"/>
    <property type="match status" value="1"/>
</dbReference>
<dbReference type="InterPro" id="IPR017441">
    <property type="entry name" value="Protein_kinase_ATP_BS"/>
</dbReference>
<keyword evidence="4" id="KW-0433">Leucine-rich repeat</keyword>
<evidence type="ECO:0000256" key="12">
    <source>
        <dbReference type="ARBA" id="ARBA00022989"/>
    </source>
</evidence>
<feature type="signal peptide" evidence="18">
    <location>
        <begin position="1"/>
        <end position="23"/>
    </location>
</feature>
<dbReference type="InterPro" id="IPR000719">
    <property type="entry name" value="Prot_kinase_dom"/>
</dbReference>
<keyword evidence="10" id="KW-0418">Kinase</keyword>
<dbReference type="InterPro" id="IPR032675">
    <property type="entry name" value="LRR_dom_sf"/>
</dbReference>
<evidence type="ECO:0000256" key="13">
    <source>
        <dbReference type="ARBA" id="ARBA00023136"/>
    </source>
</evidence>
<dbReference type="Gene3D" id="3.80.10.10">
    <property type="entry name" value="Ribonuclease Inhibitor"/>
    <property type="match status" value="2"/>
</dbReference>
<evidence type="ECO:0000256" key="17">
    <source>
        <dbReference type="SAM" id="Phobius"/>
    </source>
</evidence>
<keyword evidence="3" id="KW-0723">Serine/threonine-protein kinase</keyword>
<dbReference type="EMBL" id="JACGCM010001245">
    <property type="protein sequence ID" value="KAF6157930.1"/>
    <property type="molecule type" value="Genomic_DNA"/>
</dbReference>
<dbReference type="AlphaFoldDB" id="A0A7J7MT28"/>
<comment type="caution">
    <text evidence="20">The sequence shown here is derived from an EMBL/GenBank/DDBJ whole genome shotgun (WGS) entry which is preliminary data.</text>
</comment>
<dbReference type="Pfam" id="PF00069">
    <property type="entry name" value="Pkinase"/>
    <property type="match status" value="1"/>
</dbReference>
<dbReference type="Proteomes" id="UP000541444">
    <property type="component" value="Unassembled WGS sequence"/>
</dbReference>
<dbReference type="Gene3D" id="3.30.200.20">
    <property type="entry name" value="Phosphorylase Kinase, domain 1"/>
    <property type="match status" value="1"/>
</dbReference>
<evidence type="ECO:0000256" key="10">
    <source>
        <dbReference type="ARBA" id="ARBA00022777"/>
    </source>
</evidence>
<feature type="binding site" evidence="16">
    <location>
        <position position="679"/>
    </location>
    <ligand>
        <name>ATP</name>
        <dbReference type="ChEBI" id="CHEBI:30616"/>
    </ligand>
</feature>
<keyword evidence="15" id="KW-0325">Glycoprotein</keyword>
<dbReference type="FunFam" id="3.30.200.20:FF:000530">
    <property type="entry name" value="receptor protein-tyrosine kinase CEPR1"/>
    <property type="match status" value="1"/>
</dbReference>
<evidence type="ECO:0000256" key="2">
    <source>
        <dbReference type="ARBA" id="ARBA00004236"/>
    </source>
</evidence>
<comment type="subcellular location">
    <subcellularLocation>
        <location evidence="2">Cell membrane</location>
    </subcellularLocation>
    <subcellularLocation>
        <location evidence="1">Membrane</location>
        <topology evidence="1">Single-pass membrane protein</topology>
    </subcellularLocation>
</comment>
<dbReference type="FunFam" id="3.80.10.10:FF:000515">
    <property type="entry name" value="Leucine-rich repeat receptor-like protein kinase"/>
    <property type="match status" value="1"/>
</dbReference>
<evidence type="ECO:0000256" key="3">
    <source>
        <dbReference type="ARBA" id="ARBA00022527"/>
    </source>
</evidence>
<keyword evidence="8" id="KW-0677">Repeat</keyword>
<accession>A0A7J7MT28</accession>
<keyword evidence="13 17" id="KW-0472">Membrane</keyword>
<proteinExistence type="predicted"/>
<dbReference type="GO" id="GO:0005886">
    <property type="term" value="C:plasma membrane"/>
    <property type="evidence" value="ECO:0007669"/>
    <property type="project" value="UniProtKB-SubCell"/>
</dbReference>
<dbReference type="InterPro" id="IPR011009">
    <property type="entry name" value="Kinase-like_dom_sf"/>
</dbReference>
<dbReference type="InterPro" id="IPR008271">
    <property type="entry name" value="Ser/Thr_kinase_AS"/>
</dbReference>
<evidence type="ECO:0000256" key="11">
    <source>
        <dbReference type="ARBA" id="ARBA00022840"/>
    </source>
</evidence>
<sequence>MGRPYFLLLFMILLSLFSLSSQSTSINDQSHFFTLMKESLSGHSLSRWNIFSENSFCNYTGIVCDKYGHVVKIDISTWSLTGRFPDEVCSYMPKLRILRVSHNDIHGPFPSGIINCSLLEELNMSSLYLTGTLPNFTPMRSLRVLDMSYNLFTGEFPISITNLTNLEVLNFNENGGFNLWKLPEDISRLKKLKNMILSTCMVHGQIPPSIGDMDSLEDLELSGNFLEGRIPVEIGKLQNLQQLELYYNYHLSGEIPDELGNLTQLIDLDISVNQLTGKIPESLCRLPNLQVLQLYNNSLSGEIPSAIGNSTSLTILSLYDNFLTGKVPSNLGASTNFIALDLSENCLSGELPREVCKGGKLLYFCVLQNLFSGPLPENYATCSSLLRFRVSYNHLQGSIPEGLLALPHVSIIDLGYNLLDGQIANSIGNAKNLSELLIQSNRISGGLPPEISQAGNLVKIDLSKNFLSGPIPPEIGNLRRLNLLLLQDNKLNSSLPKSLSFLKSLNVLDLSNNHLTGTIPESICDLLPNSINFSNNRFSGPIPSSLIKGGLEDSLLENAGLCVTVYVNSSGTHFPVCSRTYSRKRLNCIWVIGVSILVVILVGLVLFLRSFSRERETKEHDETLSSTSFLYDIKRFHKTTFDEREIIEALVPKNIVGHGGSGTVYKIELSNGQTVAVKKLWTQKTKNPTMEDQMLIDKELKSEVQTLGSIRHKNIVKLFSYFSSLDLNLLVYEYMPKGNLWEALHSGRTPLDWPTRHSIALGVAQGLAYLHHDLLPPIIHRDIKSTNILLSADYQPKVADFGVAKVLQAGGKDSTTTVVAGTYGYLAPEYAYTSRATTKCDIYSFGVVLMELITGKKPVEAEFGESKNILYWVSCKVETKEGAKEVLDKRLSGLFRDEMLRVLGISIRCTCRTPALRPSMNEVVQLLIESDPCRFDSCNLSNKIKD</sequence>
<evidence type="ECO:0000256" key="5">
    <source>
        <dbReference type="ARBA" id="ARBA00022679"/>
    </source>
</evidence>
<keyword evidence="11 16" id="KW-0067">ATP-binding</keyword>
<feature type="transmembrane region" description="Helical" evidence="17">
    <location>
        <begin position="589"/>
        <end position="608"/>
    </location>
</feature>
<dbReference type="FunFam" id="3.80.10.10:FF:000228">
    <property type="entry name" value="Leucine-rich repeat receptor-like serine/threonine-protein kinase BAM1"/>
    <property type="match status" value="1"/>
</dbReference>
<dbReference type="GO" id="GO:0005524">
    <property type="term" value="F:ATP binding"/>
    <property type="evidence" value="ECO:0007669"/>
    <property type="project" value="UniProtKB-UniRule"/>
</dbReference>
<keyword evidence="21" id="KW-1185">Reference proteome</keyword>
<dbReference type="InterPro" id="IPR001611">
    <property type="entry name" value="Leu-rich_rpt"/>
</dbReference>
<keyword evidence="6 17" id="KW-0812">Transmembrane</keyword>
<dbReference type="FunFam" id="3.80.10.10:FF:000330">
    <property type="entry name" value="Receptor protein-tyrosine kinase CEPR1"/>
    <property type="match status" value="1"/>
</dbReference>
<dbReference type="FunFam" id="1.10.510.10:FF:000276">
    <property type="entry name" value="LRR receptor-like serine/threonine-protein kinase RCH1"/>
    <property type="match status" value="1"/>
</dbReference>
<dbReference type="PROSITE" id="PS50011">
    <property type="entry name" value="PROTEIN_KINASE_DOM"/>
    <property type="match status" value="1"/>
</dbReference>
<dbReference type="PANTHER" id="PTHR48053:SF159">
    <property type="entry name" value="PROTEIN KINASE DOMAIN-CONTAINING PROTEIN"/>
    <property type="match status" value="1"/>
</dbReference>
<dbReference type="PANTHER" id="PTHR48053">
    <property type="entry name" value="LEUCINE RICH REPEAT FAMILY PROTEIN, EXPRESSED"/>
    <property type="match status" value="1"/>
</dbReference>
<dbReference type="Pfam" id="PF00560">
    <property type="entry name" value="LRR_1"/>
    <property type="match status" value="6"/>
</dbReference>
<evidence type="ECO:0000256" key="7">
    <source>
        <dbReference type="ARBA" id="ARBA00022729"/>
    </source>
</evidence>
<evidence type="ECO:0000256" key="1">
    <source>
        <dbReference type="ARBA" id="ARBA00004167"/>
    </source>
</evidence>
<protein>
    <recommendedName>
        <fullName evidence="19">Protein kinase domain-containing protein</fullName>
    </recommendedName>
</protein>
<organism evidence="20 21">
    <name type="scientific">Kingdonia uniflora</name>
    <dbReference type="NCBI Taxonomy" id="39325"/>
    <lineage>
        <taxon>Eukaryota</taxon>
        <taxon>Viridiplantae</taxon>
        <taxon>Streptophyta</taxon>
        <taxon>Embryophyta</taxon>
        <taxon>Tracheophyta</taxon>
        <taxon>Spermatophyta</taxon>
        <taxon>Magnoliopsida</taxon>
        <taxon>Ranunculales</taxon>
        <taxon>Circaeasteraceae</taxon>
        <taxon>Kingdonia</taxon>
    </lineage>
</organism>
<evidence type="ECO:0000313" key="20">
    <source>
        <dbReference type="EMBL" id="KAF6157930.1"/>
    </source>
</evidence>